<dbReference type="RefSeq" id="WP_206960769.1">
    <property type="nucleotide sequence ID" value="NZ_JAFLRJ010000044.1"/>
</dbReference>
<accession>A0A939F3R2</accession>
<organism evidence="1 2">
    <name type="scientific">Streptomyces beijiangensis</name>
    <dbReference type="NCBI Taxonomy" id="163361"/>
    <lineage>
        <taxon>Bacteria</taxon>
        <taxon>Bacillati</taxon>
        <taxon>Actinomycetota</taxon>
        <taxon>Actinomycetes</taxon>
        <taxon>Kitasatosporales</taxon>
        <taxon>Streptomycetaceae</taxon>
        <taxon>Streptomyces</taxon>
    </lineage>
</organism>
<evidence type="ECO:0000313" key="1">
    <source>
        <dbReference type="EMBL" id="MBO0511348.1"/>
    </source>
</evidence>
<comment type="caution">
    <text evidence="1">The sequence shown here is derived from an EMBL/GenBank/DDBJ whole genome shotgun (WGS) entry which is preliminary data.</text>
</comment>
<gene>
    <name evidence="1" type="ORF">J0695_05920</name>
</gene>
<sequence length="77" mass="8002">MDCNTWTNGAGTIGYAHCSGLGHIGAFRVKVTCISYTGVRHFEVGPWVANNKTSSHKCAGADAGQAGVLTVGSEMED</sequence>
<proteinExistence type="predicted"/>
<evidence type="ECO:0000313" key="2">
    <source>
        <dbReference type="Proteomes" id="UP000664167"/>
    </source>
</evidence>
<keyword evidence="2" id="KW-1185">Reference proteome</keyword>
<protein>
    <submittedName>
        <fullName evidence="1">Uncharacterized protein</fullName>
    </submittedName>
</protein>
<name>A0A939F3R2_9ACTN</name>
<dbReference type="EMBL" id="JAFLRJ010000044">
    <property type="protein sequence ID" value="MBO0511348.1"/>
    <property type="molecule type" value="Genomic_DNA"/>
</dbReference>
<dbReference type="AlphaFoldDB" id="A0A939F3R2"/>
<reference evidence="1" key="1">
    <citation type="submission" date="2021-03" db="EMBL/GenBank/DDBJ databases">
        <title>Streptomyces poriferae sp. nov., a novel marine sponge-derived Actinobacteria species with anti-MRSA activity.</title>
        <authorList>
            <person name="Sandoval-Powers M."/>
            <person name="Kralova S."/>
            <person name="Nguyen G.-S."/>
            <person name="Fawwal D."/>
            <person name="Degnes K."/>
            <person name="Klinkenberg G."/>
            <person name="Sletta H."/>
            <person name="Wentzel A."/>
            <person name="Liles M.R."/>
        </authorList>
    </citation>
    <scope>NUCLEOTIDE SEQUENCE</scope>
    <source>
        <strain evidence="1">DSM 41794</strain>
    </source>
</reference>
<dbReference type="Proteomes" id="UP000664167">
    <property type="component" value="Unassembled WGS sequence"/>
</dbReference>